<dbReference type="OrthoDB" id="3232309at2759"/>
<dbReference type="PROSITE" id="PS50132">
    <property type="entry name" value="RGS"/>
    <property type="match status" value="1"/>
</dbReference>
<proteinExistence type="predicted"/>
<comment type="caution">
    <text evidence="4">The sequence shown here is derived from an EMBL/GenBank/DDBJ whole genome shotgun (WGS) entry which is preliminary data.</text>
</comment>
<keyword evidence="2" id="KW-0472">Membrane</keyword>
<dbReference type="EMBL" id="CAHR02000249">
    <property type="protein sequence ID" value="CCG84482.1"/>
    <property type="molecule type" value="Genomic_DNA"/>
</dbReference>
<feature type="transmembrane region" description="Helical" evidence="2">
    <location>
        <begin position="401"/>
        <end position="420"/>
    </location>
</feature>
<name>R4XF38_TAPDE</name>
<feature type="transmembrane region" description="Helical" evidence="2">
    <location>
        <begin position="270"/>
        <end position="293"/>
    </location>
</feature>
<keyword evidence="5" id="KW-1185">Reference proteome</keyword>
<evidence type="ECO:0000256" key="2">
    <source>
        <dbReference type="SAM" id="Phobius"/>
    </source>
</evidence>
<protein>
    <recommendedName>
        <fullName evidence="3">RGS domain-containing protein</fullName>
    </recommendedName>
</protein>
<dbReference type="InterPro" id="IPR044926">
    <property type="entry name" value="RGS_subdomain_2"/>
</dbReference>
<dbReference type="InterPro" id="IPR036305">
    <property type="entry name" value="RGS_sf"/>
</dbReference>
<dbReference type="Pfam" id="PF00615">
    <property type="entry name" value="RGS"/>
    <property type="match status" value="1"/>
</dbReference>
<feature type="domain" description="RGS" evidence="3">
    <location>
        <begin position="190"/>
        <end position="256"/>
    </location>
</feature>
<keyword evidence="2" id="KW-1133">Transmembrane helix</keyword>
<dbReference type="Gene3D" id="1.10.167.10">
    <property type="entry name" value="Regulator of G-protein Signalling 4, domain 2"/>
    <property type="match status" value="1"/>
</dbReference>
<evidence type="ECO:0000313" key="4">
    <source>
        <dbReference type="EMBL" id="CCG84482.1"/>
    </source>
</evidence>
<sequence length="423" mass="47540">MEKTSNNRKDLEARKPTDLSLTAILGDQTCPPCSLKEFQDYLVYKEHSAENLQFYNWVLSYERRFSRLADEQQNKAPRPPPRRAVATPSLRGRSDSQSSRRTTASSSLSTVVENNSTTELKTTSNDASPDLSFQNSDMAEKERTRGEQPFVAPPIIGNATVTRGRGANQLDTLNEQEPTTAEEVAQFEPEDQPFRAEIDRVISAFFLPGAPAELNVTGAIQKRIRDEAKKTTHPALFEEAKQHVFTTMQKSSFPEFSKLAASNINHEKKVFWLCIGATDFMLGLMVYLLCILLKAGRGWRCFGIPFTWFGCMQFYSATKDLCFQVYGRAARQLYPWELLSDDKSFNLGTADIDFGDTNTIGGINYKSIKQSLLPKSKVFEKEKVIEDPAIKAIQRKRWLETYIVATTVAACVIAACLAVPNRP</sequence>
<dbReference type="VEuPathDB" id="FungiDB:TAPDE_004945"/>
<dbReference type="InterPro" id="IPR016137">
    <property type="entry name" value="RGS"/>
</dbReference>
<reference evidence="4 5" key="1">
    <citation type="journal article" date="2013" name="MBio">
        <title>Genome sequencing of the plant pathogen Taphrina deformans, the causal agent of peach leaf curl.</title>
        <authorList>
            <person name="Cisse O.H."/>
            <person name="Almeida J.M.G.C.F."/>
            <person name="Fonseca A."/>
            <person name="Kumar A.A."/>
            <person name="Salojaervi J."/>
            <person name="Overmyer K."/>
            <person name="Hauser P.M."/>
            <person name="Pagni M."/>
        </authorList>
    </citation>
    <scope>NUCLEOTIDE SEQUENCE [LARGE SCALE GENOMIC DNA]</scope>
    <source>
        <strain evidence="5">PYCC 5710 / ATCC 11124 / CBS 356.35 / IMI 108563 / JCM 9778 / NBRC 8474</strain>
    </source>
</reference>
<dbReference type="AlphaFoldDB" id="R4XF38"/>
<evidence type="ECO:0000259" key="3">
    <source>
        <dbReference type="PROSITE" id="PS50132"/>
    </source>
</evidence>
<dbReference type="Proteomes" id="UP000013776">
    <property type="component" value="Unassembled WGS sequence"/>
</dbReference>
<dbReference type="SUPFAM" id="SSF48097">
    <property type="entry name" value="Regulator of G-protein signaling, RGS"/>
    <property type="match status" value="1"/>
</dbReference>
<dbReference type="PANTHER" id="PTHR39466:SF1">
    <property type="entry name" value="RGS DOMAIN-CONTAINING PROTEIN"/>
    <property type="match status" value="1"/>
</dbReference>
<feature type="compositionally biased region" description="Polar residues" evidence="1">
    <location>
        <begin position="111"/>
        <end position="137"/>
    </location>
</feature>
<dbReference type="eggNOG" id="ENOG502S0M5">
    <property type="taxonomic scope" value="Eukaryota"/>
</dbReference>
<organism evidence="4 5">
    <name type="scientific">Taphrina deformans (strain PYCC 5710 / ATCC 11124 / CBS 356.35 / IMI 108563 / JCM 9778 / NBRC 8474)</name>
    <name type="common">Peach leaf curl fungus</name>
    <name type="synonym">Lalaria deformans</name>
    <dbReference type="NCBI Taxonomy" id="1097556"/>
    <lineage>
        <taxon>Eukaryota</taxon>
        <taxon>Fungi</taxon>
        <taxon>Dikarya</taxon>
        <taxon>Ascomycota</taxon>
        <taxon>Taphrinomycotina</taxon>
        <taxon>Taphrinomycetes</taxon>
        <taxon>Taphrinales</taxon>
        <taxon>Taphrinaceae</taxon>
        <taxon>Taphrina</taxon>
    </lineage>
</organism>
<dbReference type="PANTHER" id="PTHR39466">
    <property type="entry name" value="RGS DOMAIN-CONTAINING PROTEIN"/>
    <property type="match status" value="1"/>
</dbReference>
<evidence type="ECO:0000313" key="5">
    <source>
        <dbReference type="Proteomes" id="UP000013776"/>
    </source>
</evidence>
<accession>R4XF38</accession>
<keyword evidence="2" id="KW-0812">Transmembrane</keyword>
<gene>
    <name evidence="4" type="ORF">TAPDE_004945</name>
</gene>
<feature type="compositionally biased region" description="Low complexity" evidence="1">
    <location>
        <begin position="83"/>
        <end position="110"/>
    </location>
</feature>
<feature type="region of interest" description="Disordered" evidence="1">
    <location>
        <begin position="70"/>
        <end position="152"/>
    </location>
</feature>
<evidence type="ECO:0000256" key="1">
    <source>
        <dbReference type="SAM" id="MobiDB-lite"/>
    </source>
</evidence>
<dbReference type="STRING" id="1097556.R4XF38"/>